<keyword evidence="3" id="KW-0804">Transcription</keyword>
<name>A0A075LJL8_9BACI</name>
<evidence type="ECO:0000259" key="4">
    <source>
        <dbReference type="PROSITE" id="PS51071"/>
    </source>
</evidence>
<keyword evidence="1" id="KW-0805">Transcription regulation</keyword>
<dbReference type="GO" id="GO:1901135">
    <property type="term" value="P:carbohydrate derivative metabolic process"/>
    <property type="evidence" value="ECO:0007669"/>
    <property type="project" value="InterPro"/>
</dbReference>
<dbReference type="InterPro" id="IPR009057">
    <property type="entry name" value="Homeodomain-like_sf"/>
</dbReference>
<dbReference type="OrthoDB" id="2930at2"/>
<dbReference type="PANTHER" id="PTHR30514:SF18">
    <property type="entry name" value="RPIR-FAMILY TRANSCRIPTIONAL REGULATOR"/>
    <property type="match status" value="1"/>
</dbReference>
<gene>
    <name evidence="6" type="ORF">GZ22_10045</name>
</gene>
<accession>A0A075LJL8</accession>
<dbReference type="Gene3D" id="1.10.10.10">
    <property type="entry name" value="Winged helix-like DNA-binding domain superfamily/Winged helix DNA-binding domain"/>
    <property type="match status" value="1"/>
</dbReference>
<evidence type="ECO:0000259" key="5">
    <source>
        <dbReference type="PROSITE" id="PS51464"/>
    </source>
</evidence>
<dbReference type="HOGENOM" id="CLU_055769_1_1_9"/>
<evidence type="ECO:0000313" key="7">
    <source>
        <dbReference type="Proteomes" id="UP000027980"/>
    </source>
</evidence>
<dbReference type="GO" id="GO:0003677">
    <property type="term" value="F:DNA binding"/>
    <property type="evidence" value="ECO:0007669"/>
    <property type="project" value="UniProtKB-KW"/>
</dbReference>
<feature type="domain" description="HTH rpiR-type" evidence="4">
    <location>
        <begin position="2"/>
        <end position="78"/>
    </location>
</feature>
<dbReference type="InterPro" id="IPR036388">
    <property type="entry name" value="WH-like_DNA-bd_sf"/>
</dbReference>
<dbReference type="RefSeq" id="WP_038561741.1">
    <property type="nucleotide sequence ID" value="NZ_CP008876.1"/>
</dbReference>
<dbReference type="EMBL" id="CP008876">
    <property type="protein sequence ID" value="AIF66950.1"/>
    <property type="molecule type" value="Genomic_DNA"/>
</dbReference>
<dbReference type="CDD" id="cd05013">
    <property type="entry name" value="SIS_RpiR"/>
    <property type="match status" value="1"/>
</dbReference>
<dbReference type="InterPro" id="IPR035472">
    <property type="entry name" value="RpiR-like_SIS"/>
</dbReference>
<sequence>MDDLIDRLQTKAFELTEAQRRIADYVVQHPMEVAFLTVDKLASTVGTSTATIMRFSAAVGYSGFSELQKELQASMKHKAAPQTRLEANLKDTNKSELLQQHLELQYNNIQYSLDNISDSTLQEIIKKIAASDNILCTSVRSGRPVGEYIAFGVNRILGNCKYIDADKSEWVDESISLTSSDLIIAVSYPRYAERIANMLEVAKSCGAEIILITDSYSSPMTKYADFILPCSSASAASHNSIVSAIFIVDYILSALAINYPERTKPRLDKINEILTKMSYHTKR</sequence>
<dbReference type="Pfam" id="PF01380">
    <property type="entry name" value="SIS"/>
    <property type="match status" value="1"/>
</dbReference>
<dbReference type="PANTHER" id="PTHR30514">
    <property type="entry name" value="GLUCOKINASE"/>
    <property type="match status" value="1"/>
</dbReference>
<dbReference type="Proteomes" id="UP000027980">
    <property type="component" value="Chromosome"/>
</dbReference>
<dbReference type="InterPro" id="IPR047640">
    <property type="entry name" value="RpiR-like"/>
</dbReference>
<dbReference type="SUPFAM" id="SSF53697">
    <property type="entry name" value="SIS domain"/>
    <property type="match status" value="1"/>
</dbReference>
<dbReference type="PROSITE" id="PS51464">
    <property type="entry name" value="SIS"/>
    <property type="match status" value="1"/>
</dbReference>
<dbReference type="InterPro" id="IPR000281">
    <property type="entry name" value="HTH_RpiR"/>
</dbReference>
<dbReference type="Gene3D" id="3.40.50.10490">
    <property type="entry name" value="Glucose-6-phosphate isomerase like protein, domain 1"/>
    <property type="match status" value="1"/>
</dbReference>
<protein>
    <submittedName>
        <fullName evidence="6">Transcriptional regulator</fullName>
    </submittedName>
</protein>
<evidence type="ECO:0000256" key="1">
    <source>
        <dbReference type="ARBA" id="ARBA00023015"/>
    </source>
</evidence>
<keyword evidence="2" id="KW-0238">DNA-binding</keyword>
<dbReference type="AlphaFoldDB" id="A0A075LJL8"/>
<dbReference type="SUPFAM" id="SSF46689">
    <property type="entry name" value="Homeodomain-like"/>
    <property type="match status" value="1"/>
</dbReference>
<dbReference type="InterPro" id="IPR001347">
    <property type="entry name" value="SIS_dom"/>
</dbReference>
<feature type="domain" description="SIS" evidence="5">
    <location>
        <begin position="124"/>
        <end position="262"/>
    </location>
</feature>
<dbReference type="KEGG" id="tap:GZ22_10045"/>
<dbReference type="GeneID" id="34220490"/>
<proteinExistence type="predicted"/>
<organism evidence="6 7">
    <name type="scientific">Terribacillus saccharophilus</name>
    <dbReference type="NCBI Taxonomy" id="361277"/>
    <lineage>
        <taxon>Bacteria</taxon>
        <taxon>Bacillati</taxon>
        <taxon>Bacillota</taxon>
        <taxon>Bacilli</taxon>
        <taxon>Bacillales</taxon>
        <taxon>Bacillaceae</taxon>
        <taxon>Terribacillus</taxon>
    </lineage>
</organism>
<dbReference type="GO" id="GO:0003700">
    <property type="term" value="F:DNA-binding transcription factor activity"/>
    <property type="evidence" value="ECO:0007669"/>
    <property type="project" value="InterPro"/>
</dbReference>
<dbReference type="GO" id="GO:0097367">
    <property type="term" value="F:carbohydrate derivative binding"/>
    <property type="evidence" value="ECO:0007669"/>
    <property type="project" value="InterPro"/>
</dbReference>
<evidence type="ECO:0000256" key="3">
    <source>
        <dbReference type="ARBA" id="ARBA00023163"/>
    </source>
</evidence>
<dbReference type="Pfam" id="PF01418">
    <property type="entry name" value="HTH_6"/>
    <property type="match status" value="1"/>
</dbReference>
<evidence type="ECO:0000313" key="6">
    <source>
        <dbReference type="EMBL" id="AIF66950.1"/>
    </source>
</evidence>
<reference evidence="6 7" key="1">
    <citation type="submission" date="2014-07" db="EMBL/GenBank/DDBJ databases">
        <title>Complete genome sequence of a moderately halophilic bacterium Terribacillus aidingensis MP602, isolated from Cryptomeria fortunei in Tianmu mountain in China.</title>
        <authorList>
            <person name="Wang Y."/>
            <person name="Lu P."/>
            <person name="Zhang L."/>
        </authorList>
    </citation>
    <scope>NUCLEOTIDE SEQUENCE [LARGE SCALE GENOMIC DNA]</scope>
    <source>
        <strain evidence="6 7">MP602</strain>
    </source>
</reference>
<evidence type="ECO:0000256" key="2">
    <source>
        <dbReference type="ARBA" id="ARBA00023125"/>
    </source>
</evidence>
<dbReference type="InterPro" id="IPR046348">
    <property type="entry name" value="SIS_dom_sf"/>
</dbReference>
<dbReference type="PROSITE" id="PS51071">
    <property type="entry name" value="HTH_RPIR"/>
    <property type="match status" value="1"/>
</dbReference>